<dbReference type="InterPro" id="IPR036237">
    <property type="entry name" value="Xyl_isomerase-like_sf"/>
</dbReference>
<dbReference type="Gene3D" id="3.20.20.150">
    <property type="entry name" value="Divalent-metal-dependent TIM barrel enzymes"/>
    <property type="match status" value="1"/>
</dbReference>
<reference evidence="2" key="1">
    <citation type="submission" date="2020-05" db="EMBL/GenBank/DDBJ databases">
        <authorList>
            <person name="Chiriac C."/>
            <person name="Salcher M."/>
            <person name="Ghai R."/>
            <person name="Kavagutti S V."/>
        </authorList>
    </citation>
    <scope>NUCLEOTIDE SEQUENCE</scope>
</reference>
<evidence type="ECO:0000313" key="2">
    <source>
        <dbReference type="EMBL" id="CAB4880119.1"/>
    </source>
</evidence>
<organism evidence="2">
    <name type="scientific">freshwater metagenome</name>
    <dbReference type="NCBI Taxonomy" id="449393"/>
    <lineage>
        <taxon>unclassified sequences</taxon>
        <taxon>metagenomes</taxon>
        <taxon>ecological metagenomes</taxon>
    </lineage>
</organism>
<sequence length="126" mass="13447">MWCLDTGHMTIGGQDTVDFAKKYASRVGHVHLKDVNMKSVPPVLSRKQSIMEGVQSGLFTPLGEGDVPILETVLALESAGYQGWYVIEQDTAITGAMPAESSGPITGMKKSMDYLHNVVAPGVAAL</sequence>
<dbReference type="AlphaFoldDB" id="A0A6J7EIU2"/>
<accession>A0A6J7EIU2</accession>
<dbReference type="InterPro" id="IPR013022">
    <property type="entry name" value="Xyl_isomerase-like_TIM-brl"/>
</dbReference>
<evidence type="ECO:0000259" key="1">
    <source>
        <dbReference type="Pfam" id="PF01261"/>
    </source>
</evidence>
<dbReference type="Pfam" id="PF01261">
    <property type="entry name" value="AP_endonuc_2"/>
    <property type="match status" value="1"/>
</dbReference>
<dbReference type="InterPro" id="IPR050312">
    <property type="entry name" value="IolE/XylAMocC-like"/>
</dbReference>
<name>A0A6J7EIU2_9ZZZZ</name>
<dbReference type="PANTHER" id="PTHR12110:SF41">
    <property type="entry name" value="INOSOSE DEHYDRATASE"/>
    <property type="match status" value="1"/>
</dbReference>
<gene>
    <name evidence="2" type="ORF">UFOPK3461_00887</name>
</gene>
<dbReference type="EMBL" id="CAFBLW010000089">
    <property type="protein sequence ID" value="CAB4880119.1"/>
    <property type="molecule type" value="Genomic_DNA"/>
</dbReference>
<proteinExistence type="predicted"/>
<dbReference type="SUPFAM" id="SSF51658">
    <property type="entry name" value="Xylose isomerase-like"/>
    <property type="match status" value="1"/>
</dbReference>
<protein>
    <submittedName>
        <fullName evidence="2">Unannotated protein</fullName>
    </submittedName>
</protein>
<dbReference type="PANTHER" id="PTHR12110">
    <property type="entry name" value="HYDROXYPYRUVATE ISOMERASE"/>
    <property type="match status" value="1"/>
</dbReference>
<feature type="domain" description="Xylose isomerase-like TIM barrel" evidence="1">
    <location>
        <begin position="3"/>
        <end position="115"/>
    </location>
</feature>